<organism evidence="1 2">
    <name type="scientific">Brevibacterium mcbrellneri ATCC 49030</name>
    <dbReference type="NCBI Taxonomy" id="585530"/>
    <lineage>
        <taxon>Bacteria</taxon>
        <taxon>Bacillati</taxon>
        <taxon>Actinomycetota</taxon>
        <taxon>Actinomycetes</taxon>
        <taxon>Micrococcales</taxon>
        <taxon>Brevibacteriaceae</taxon>
        <taxon>Brevibacterium</taxon>
    </lineage>
</organism>
<accession>D4YNP3</accession>
<dbReference type="AlphaFoldDB" id="D4YNP3"/>
<keyword evidence="2" id="KW-1185">Reference proteome</keyword>
<proteinExistence type="predicted"/>
<name>D4YNP3_9MICO</name>
<dbReference type="EMBL" id="ADNU01000044">
    <property type="protein sequence ID" value="EFG47171.1"/>
    <property type="molecule type" value="Genomic_DNA"/>
</dbReference>
<evidence type="ECO:0000313" key="1">
    <source>
        <dbReference type="EMBL" id="EFG47171.1"/>
    </source>
</evidence>
<reference evidence="1 2" key="1">
    <citation type="submission" date="2010-04" db="EMBL/GenBank/DDBJ databases">
        <authorList>
            <person name="Qin X."/>
            <person name="Bachman B."/>
            <person name="Battles P."/>
            <person name="Bell A."/>
            <person name="Bess C."/>
            <person name="Bickham C."/>
            <person name="Chaboub L."/>
            <person name="Chen D."/>
            <person name="Coyle M."/>
            <person name="Deiros D.R."/>
            <person name="Dinh H."/>
            <person name="Forbes L."/>
            <person name="Fowler G."/>
            <person name="Francisco L."/>
            <person name="Fu Q."/>
            <person name="Gubbala S."/>
            <person name="Hale W."/>
            <person name="Han Y."/>
            <person name="Hemphill L."/>
            <person name="Highlander S.K."/>
            <person name="Hirani K."/>
            <person name="Hogues M."/>
            <person name="Jackson L."/>
            <person name="Jakkamsetti A."/>
            <person name="Javaid M."/>
            <person name="Jiang H."/>
            <person name="Korchina V."/>
            <person name="Kovar C."/>
            <person name="Lara F."/>
            <person name="Lee S."/>
            <person name="Mata R."/>
            <person name="Mathew T."/>
            <person name="Moen C."/>
            <person name="Morales K."/>
            <person name="Munidasa M."/>
            <person name="Nazareth L."/>
            <person name="Ngo R."/>
            <person name="Nguyen L."/>
            <person name="Okwuonu G."/>
            <person name="Ongeri F."/>
            <person name="Patil S."/>
            <person name="Petrosino J."/>
            <person name="Pham C."/>
            <person name="Pham P."/>
            <person name="Pu L.-L."/>
            <person name="Puazo M."/>
            <person name="Raj R."/>
            <person name="Reid J."/>
            <person name="Rouhana J."/>
            <person name="Saada N."/>
            <person name="Shang Y."/>
            <person name="Simmons D."/>
            <person name="Thornton R."/>
            <person name="Warren J."/>
            <person name="Weissenberger G."/>
            <person name="Zhang J."/>
            <person name="Zhang L."/>
            <person name="Zhou C."/>
            <person name="Zhu D."/>
            <person name="Muzny D."/>
            <person name="Worley K."/>
            <person name="Gibbs R."/>
        </authorList>
    </citation>
    <scope>NUCLEOTIDE SEQUENCE [LARGE SCALE GENOMIC DNA]</scope>
    <source>
        <strain evidence="1 2">ATCC 49030</strain>
    </source>
</reference>
<comment type="caution">
    <text evidence="1">The sequence shown here is derived from an EMBL/GenBank/DDBJ whole genome shotgun (WGS) entry which is preliminary data.</text>
</comment>
<sequence>MSTAECGSLIAFRARSSAFVVSSIERLSFSQLSVRRADV</sequence>
<protein>
    <submittedName>
        <fullName evidence="1">Uncharacterized protein</fullName>
    </submittedName>
</protein>
<evidence type="ECO:0000313" key="2">
    <source>
        <dbReference type="Proteomes" id="UP000005714"/>
    </source>
</evidence>
<dbReference type="Proteomes" id="UP000005714">
    <property type="component" value="Unassembled WGS sequence"/>
</dbReference>
<gene>
    <name evidence="1" type="ORF">HMPREF0183_1553</name>
</gene>